<comment type="caution">
    <text evidence="1">The sequence shown here is derived from an EMBL/GenBank/DDBJ whole genome shotgun (WGS) entry which is preliminary data.</text>
</comment>
<evidence type="ECO:0000313" key="1">
    <source>
        <dbReference type="EMBL" id="EKG15958.1"/>
    </source>
</evidence>
<dbReference type="VEuPathDB" id="FungiDB:MPH_06924"/>
<sequence length="149" mass="16819">MSVMNKVANRAGWLACSIHHLSRSRDCMLFGRWREYCSGDGGAQAGFGKRSNEDNAALEKRFAGGIDRITRGRVGCPSERRRVRRMFLVLADEHAHLFRRLFSSFTFFPCSERSASSSPRGGSYAVRVKLWVRVKDAPVDLIILVLSPR</sequence>
<dbReference type="HOGENOM" id="CLU_1750035_0_0_1"/>
<organism evidence="1 2">
    <name type="scientific">Macrophomina phaseolina (strain MS6)</name>
    <name type="common">Charcoal rot fungus</name>
    <dbReference type="NCBI Taxonomy" id="1126212"/>
    <lineage>
        <taxon>Eukaryota</taxon>
        <taxon>Fungi</taxon>
        <taxon>Dikarya</taxon>
        <taxon>Ascomycota</taxon>
        <taxon>Pezizomycotina</taxon>
        <taxon>Dothideomycetes</taxon>
        <taxon>Dothideomycetes incertae sedis</taxon>
        <taxon>Botryosphaeriales</taxon>
        <taxon>Botryosphaeriaceae</taxon>
        <taxon>Macrophomina</taxon>
    </lineage>
</organism>
<name>K2RMM8_MACPH</name>
<dbReference type="Proteomes" id="UP000007129">
    <property type="component" value="Unassembled WGS sequence"/>
</dbReference>
<proteinExistence type="predicted"/>
<reference evidence="1 2" key="1">
    <citation type="journal article" date="2012" name="BMC Genomics">
        <title>Tools to kill: Genome of one of the most destructive plant pathogenic fungi Macrophomina phaseolina.</title>
        <authorList>
            <person name="Islam M.S."/>
            <person name="Haque M.S."/>
            <person name="Islam M.M."/>
            <person name="Emdad E.M."/>
            <person name="Halim A."/>
            <person name="Hossen Q.M.M."/>
            <person name="Hossain M.Z."/>
            <person name="Ahmed B."/>
            <person name="Rahim S."/>
            <person name="Rahman M.S."/>
            <person name="Alam M.M."/>
            <person name="Hou S."/>
            <person name="Wan X."/>
            <person name="Saito J.A."/>
            <person name="Alam M."/>
        </authorList>
    </citation>
    <scope>NUCLEOTIDE SEQUENCE [LARGE SCALE GENOMIC DNA]</scope>
    <source>
        <strain evidence="1 2">MS6</strain>
    </source>
</reference>
<dbReference type="EMBL" id="AHHD01000288">
    <property type="protein sequence ID" value="EKG15958.1"/>
    <property type="molecule type" value="Genomic_DNA"/>
</dbReference>
<accession>K2RMM8</accession>
<gene>
    <name evidence="1" type="ORF">MPH_06924</name>
</gene>
<dbReference type="AlphaFoldDB" id="K2RMM8"/>
<protein>
    <submittedName>
        <fullName evidence="1">Uncharacterized protein</fullName>
    </submittedName>
</protein>
<evidence type="ECO:0000313" key="2">
    <source>
        <dbReference type="Proteomes" id="UP000007129"/>
    </source>
</evidence>
<dbReference type="InParanoid" id="K2RMM8"/>